<dbReference type="OrthoDB" id="1668230at2759"/>
<organism evidence="4">
    <name type="scientific">Aphanomyces invadans</name>
    <dbReference type="NCBI Taxonomy" id="157072"/>
    <lineage>
        <taxon>Eukaryota</taxon>
        <taxon>Sar</taxon>
        <taxon>Stramenopiles</taxon>
        <taxon>Oomycota</taxon>
        <taxon>Saprolegniomycetes</taxon>
        <taxon>Saprolegniales</taxon>
        <taxon>Verrucalvaceae</taxon>
        <taxon>Aphanomyces</taxon>
    </lineage>
</organism>
<dbReference type="eggNOG" id="KOG1187">
    <property type="taxonomic scope" value="Eukaryota"/>
</dbReference>
<feature type="domain" description="Protein kinase" evidence="3">
    <location>
        <begin position="332"/>
        <end position="598"/>
    </location>
</feature>
<dbReference type="EMBL" id="KI913986">
    <property type="protein sequence ID" value="ETV94372.1"/>
    <property type="molecule type" value="Genomic_DNA"/>
</dbReference>
<name>A0A024TM28_9STRA</name>
<dbReference type="GeneID" id="20089060"/>
<evidence type="ECO:0000256" key="1">
    <source>
        <dbReference type="SAM" id="MobiDB-lite"/>
    </source>
</evidence>
<dbReference type="InterPro" id="IPR001245">
    <property type="entry name" value="Ser-Thr/Tyr_kinase_cat_dom"/>
</dbReference>
<dbReference type="VEuPathDB" id="FungiDB:H310_12010"/>
<sequence length="607" mass="65122">MEAEAAAPTCMYPVQGNVFTAMRCPLHAAACIISAIECDVVATFNQTDLAIQPNLDVFDIPIASVEMLPANISHVSFRRNGIKHLGDLSLDASGRPSSTASLSLIDQDLHALTSQTRFPRTLRSLTLARSSVTAIKSTSFPPTLTSLDLSDNVLNDFVVDSTSFGVLSRIPSFGVNVTIQVAGSSCMSIPGARFESVQNGRFFLCVLRLMNDTEPSDASSANTMHDPTTIAPLPHSNTGDSPTGRSASSIFVTVALVSVIVVGVIVAAFYLLRRPTAMLPRVLTTSRTSRRLSASFLTHSPPKTTKRSSIIGAHDVRFDPSVACARLARSDLRSVHVLHADGLAVVSFGYWKVHAPVTIRQLQPNSPTDSIATFMDEARTCVLVVHEHIVTCLGVSWSTSSDVAIVSEHMEGGTLQTHMTQYGHTRQFHEAKWVVAFQVTDALVYLHAHGIVYRTLHAESVLLSADGHPKLSNYGLRRSQAKKGVGGGVSLVWAHLASTAPELLNGGDHSAASDVYALGVLLCQLDHGVPSSSSSYLDLNGDDTLRGDVERIVLGKYRPVVSSTCPDDIAALIQKCVQVNPRDRPTAEAVLLALQPYHHDVDGAVDV</sequence>
<gene>
    <name evidence="4" type="ORF">H310_12010</name>
</gene>
<dbReference type="InterPro" id="IPR032675">
    <property type="entry name" value="LRR_dom_sf"/>
</dbReference>
<protein>
    <submittedName>
        <fullName evidence="4">Serine/threonine protein kinase</fullName>
    </submittedName>
</protein>
<keyword evidence="4" id="KW-0723">Serine/threonine-protein kinase</keyword>
<feature type="compositionally biased region" description="Polar residues" evidence="1">
    <location>
        <begin position="216"/>
        <end position="226"/>
    </location>
</feature>
<dbReference type="InterPro" id="IPR000719">
    <property type="entry name" value="Prot_kinase_dom"/>
</dbReference>
<dbReference type="GO" id="GO:0004674">
    <property type="term" value="F:protein serine/threonine kinase activity"/>
    <property type="evidence" value="ECO:0007669"/>
    <property type="project" value="UniProtKB-KW"/>
</dbReference>
<keyword evidence="4" id="KW-0808">Transferase</keyword>
<evidence type="ECO:0000259" key="3">
    <source>
        <dbReference type="PROSITE" id="PS50011"/>
    </source>
</evidence>
<dbReference type="PROSITE" id="PS50011">
    <property type="entry name" value="PROTEIN_KINASE_DOM"/>
    <property type="match status" value="1"/>
</dbReference>
<proteinExistence type="predicted"/>
<accession>A0A024TM28</accession>
<dbReference type="Pfam" id="PF07714">
    <property type="entry name" value="PK_Tyr_Ser-Thr"/>
    <property type="match status" value="1"/>
</dbReference>
<keyword evidence="4" id="KW-0418">Kinase</keyword>
<reference evidence="4" key="1">
    <citation type="submission" date="2013-12" db="EMBL/GenBank/DDBJ databases">
        <title>The Genome Sequence of Aphanomyces invadans NJM9701.</title>
        <authorList>
            <consortium name="The Broad Institute Genomics Platform"/>
            <person name="Russ C."/>
            <person name="Tyler B."/>
            <person name="van West P."/>
            <person name="Dieguez-Uribeondo J."/>
            <person name="Young S.K."/>
            <person name="Zeng Q."/>
            <person name="Gargeya S."/>
            <person name="Fitzgerald M."/>
            <person name="Abouelleil A."/>
            <person name="Alvarado L."/>
            <person name="Chapman S.B."/>
            <person name="Gainer-Dewar J."/>
            <person name="Goldberg J."/>
            <person name="Griggs A."/>
            <person name="Gujja S."/>
            <person name="Hansen M."/>
            <person name="Howarth C."/>
            <person name="Imamovic A."/>
            <person name="Ireland A."/>
            <person name="Larimer J."/>
            <person name="McCowan C."/>
            <person name="Murphy C."/>
            <person name="Pearson M."/>
            <person name="Poon T.W."/>
            <person name="Priest M."/>
            <person name="Roberts A."/>
            <person name="Saif S."/>
            <person name="Shea T."/>
            <person name="Sykes S."/>
            <person name="Wortman J."/>
            <person name="Nusbaum C."/>
            <person name="Birren B."/>
        </authorList>
    </citation>
    <scope>NUCLEOTIDE SEQUENCE [LARGE SCALE GENOMIC DNA]</scope>
    <source>
        <strain evidence="4">NJM9701</strain>
    </source>
</reference>
<dbReference type="SUPFAM" id="SSF52058">
    <property type="entry name" value="L domain-like"/>
    <property type="match status" value="1"/>
</dbReference>
<dbReference type="InterPro" id="IPR011009">
    <property type="entry name" value="Kinase-like_dom_sf"/>
</dbReference>
<keyword evidence="2" id="KW-0812">Transmembrane</keyword>
<dbReference type="SUPFAM" id="SSF56112">
    <property type="entry name" value="Protein kinase-like (PK-like)"/>
    <property type="match status" value="1"/>
</dbReference>
<dbReference type="Gene3D" id="1.10.510.10">
    <property type="entry name" value="Transferase(Phosphotransferase) domain 1"/>
    <property type="match status" value="1"/>
</dbReference>
<evidence type="ECO:0000313" key="4">
    <source>
        <dbReference type="EMBL" id="ETV94372.1"/>
    </source>
</evidence>
<keyword evidence="2" id="KW-1133">Transmembrane helix</keyword>
<keyword evidence="2" id="KW-0472">Membrane</keyword>
<dbReference type="PANTHER" id="PTHR44329:SF214">
    <property type="entry name" value="PROTEIN KINASE DOMAIN-CONTAINING PROTEIN"/>
    <property type="match status" value="1"/>
</dbReference>
<feature type="transmembrane region" description="Helical" evidence="2">
    <location>
        <begin position="250"/>
        <end position="272"/>
    </location>
</feature>
<dbReference type="RefSeq" id="XP_008877134.1">
    <property type="nucleotide sequence ID" value="XM_008878912.1"/>
</dbReference>
<evidence type="ECO:0000256" key="2">
    <source>
        <dbReference type="SAM" id="Phobius"/>
    </source>
</evidence>
<dbReference type="AlphaFoldDB" id="A0A024TM28"/>
<dbReference type="STRING" id="157072.A0A024TM28"/>
<dbReference type="InterPro" id="IPR051681">
    <property type="entry name" value="Ser/Thr_Kinases-Pseudokinases"/>
</dbReference>
<feature type="region of interest" description="Disordered" evidence="1">
    <location>
        <begin position="216"/>
        <end position="242"/>
    </location>
</feature>
<dbReference type="Gene3D" id="3.80.10.10">
    <property type="entry name" value="Ribonuclease Inhibitor"/>
    <property type="match status" value="1"/>
</dbReference>
<dbReference type="PANTHER" id="PTHR44329">
    <property type="entry name" value="SERINE/THREONINE-PROTEIN KINASE TNNI3K-RELATED"/>
    <property type="match status" value="1"/>
</dbReference>
<dbReference type="GO" id="GO:0005524">
    <property type="term" value="F:ATP binding"/>
    <property type="evidence" value="ECO:0007669"/>
    <property type="project" value="InterPro"/>
</dbReference>